<protein>
    <submittedName>
        <fullName evidence="2">Potassium transporter TrkA</fullName>
    </submittedName>
</protein>
<gene>
    <name evidence="2" type="ORF">Aau02nite_50970</name>
</gene>
<dbReference type="Proteomes" id="UP000681340">
    <property type="component" value="Unassembled WGS sequence"/>
</dbReference>
<dbReference type="SUPFAM" id="SSF116726">
    <property type="entry name" value="TrkA C-terminal domain-like"/>
    <property type="match status" value="1"/>
</dbReference>
<sequence length="166" mass="17706">MTIERIPLPGVGVCHAITTRAHQRLGVIAHTTGQRDIVLYDPNDPDRAACTLPLEPDEARWIADLLNTTVTVDHLADPEQHLTGITAARIRLPAGSHYDGRSLAATSPGTGASIIAVIRGQQVITAPHPDFVLHHDDTLVAIGDHHGITALTDMLTNTAPDTPANH</sequence>
<dbReference type="InterPro" id="IPR036721">
    <property type="entry name" value="RCK_C_sf"/>
</dbReference>
<reference evidence="2" key="1">
    <citation type="submission" date="2021-03" db="EMBL/GenBank/DDBJ databases">
        <title>Whole genome shotgun sequence of Actinoplanes auranticolor NBRC 12245.</title>
        <authorList>
            <person name="Komaki H."/>
            <person name="Tamura T."/>
        </authorList>
    </citation>
    <scope>NUCLEOTIDE SEQUENCE</scope>
    <source>
        <strain evidence="2">NBRC 12245</strain>
    </source>
</reference>
<dbReference type="Pfam" id="PF25991">
    <property type="entry name" value="KhtT_N"/>
    <property type="match status" value="1"/>
</dbReference>
<keyword evidence="3" id="KW-1185">Reference proteome</keyword>
<evidence type="ECO:0000259" key="1">
    <source>
        <dbReference type="PROSITE" id="PS51202"/>
    </source>
</evidence>
<evidence type="ECO:0000313" key="2">
    <source>
        <dbReference type="EMBL" id="GIM72435.1"/>
    </source>
</evidence>
<comment type="caution">
    <text evidence="2">The sequence shown here is derived from an EMBL/GenBank/DDBJ whole genome shotgun (WGS) entry which is preliminary data.</text>
</comment>
<proteinExistence type="predicted"/>
<dbReference type="InterPro" id="IPR006037">
    <property type="entry name" value="RCK_C"/>
</dbReference>
<feature type="domain" description="RCK C-terminal" evidence="1">
    <location>
        <begin position="73"/>
        <end position="157"/>
    </location>
</feature>
<accession>A0A919SGS5</accession>
<dbReference type="InterPro" id="IPR026278">
    <property type="entry name" value="KhtT"/>
</dbReference>
<evidence type="ECO:0000313" key="3">
    <source>
        <dbReference type="Proteomes" id="UP000681340"/>
    </source>
</evidence>
<dbReference type="PIRSF" id="PIRSF005028">
    <property type="entry name" value="KhtT"/>
    <property type="match status" value="1"/>
</dbReference>
<dbReference type="EMBL" id="BOQL01000042">
    <property type="protein sequence ID" value="GIM72435.1"/>
    <property type="molecule type" value="Genomic_DNA"/>
</dbReference>
<dbReference type="PROSITE" id="PS51202">
    <property type="entry name" value="RCK_C"/>
    <property type="match status" value="1"/>
</dbReference>
<dbReference type="AlphaFoldDB" id="A0A919SGS5"/>
<dbReference type="GO" id="GO:0008324">
    <property type="term" value="F:monoatomic cation transmembrane transporter activity"/>
    <property type="evidence" value="ECO:0007669"/>
    <property type="project" value="InterPro"/>
</dbReference>
<dbReference type="RefSeq" id="WP_212991055.1">
    <property type="nucleotide sequence ID" value="NZ_BAABEA010000002.1"/>
</dbReference>
<name>A0A919SGS5_9ACTN</name>
<dbReference type="Gene3D" id="3.30.70.1450">
    <property type="entry name" value="Regulator of K+ conductance, C-terminal domain"/>
    <property type="match status" value="1"/>
</dbReference>
<dbReference type="Pfam" id="PF02080">
    <property type="entry name" value="TrkA_C"/>
    <property type="match status" value="1"/>
</dbReference>
<dbReference type="InterPro" id="IPR058776">
    <property type="entry name" value="KhtT-like_N"/>
</dbReference>
<dbReference type="GO" id="GO:0006813">
    <property type="term" value="P:potassium ion transport"/>
    <property type="evidence" value="ECO:0007669"/>
    <property type="project" value="InterPro"/>
</dbReference>
<organism evidence="2 3">
    <name type="scientific">Actinoplanes auranticolor</name>
    <dbReference type="NCBI Taxonomy" id="47988"/>
    <lineage>
        <taxon>Bacteria</taxon>
        <taxon>Bacillati</taxon>
        <taxon>Actinomycetota</taxon>
        <taxon>Actinomycetes</taxon>
        <taxon>Micromonosporales</taxon>
        <taxon>Micromonosporaceae</taxon>
        <taxon>Actinoplanes</taxon>
    </lineage>
</organism>